<feature type="signal peptide" evidence="2">
    <location>
        <begin position="1"/>
        <end position="29"/>
    </location>
</feature>
<dbReference type="PANTHER" id="PTHR37490">
    <property type="entry name" value="EXPRESSED PROTEIN"/>
    <property type="match status" value="1"/>
</dbReference>
<gene>
    <name evidence="3" type="ORF">CC80DRAFT_495203</name>
</gene>
<evidence type="ECO:0000256" key="1">
    <source>
        <dbReference type="SAM" id="MobiDB-lite"/>
    </source>
</evidence>
<feature type="region of interest" description="Disordered" evidence="1">
    <location>
        <begin position="343"/>
        <end position="376"/>
    </location>
</feature>
<proteinExistence type="predicted"/>
<dbReference type="Proteomes" id="UP000800035">
    <property type="component" value="Unassembled WGS sequence"/>
</dbReference>
<dbReference type="Pfam" id="PF11913">
    <property type="entry name" value="DUF3431"/>
    <property type="match status" value="1"/>
</dbReference>
<keyword evidence="2" id="KW-0732">Signal</keyword>
<dbReference type="EMBL" id="ML977009">
    <property type="protein sequence ID" value="KAF1952695.1"/>
    <property type="molecule type" value="Genomic_DNA"/>
</dbReference>
<evidence type="ECO:0000256" key="2">
    <source>
        <dbReference type="SAM" id="SignalP"/>
    </source>
</evidence>
<feature type="chain" id="PRO_5025481078" description="DUF3431 domain-containing protein" evidence="2">
    <location>
        <begin position="30"/>
        <end position="376"/>
    </location>
</feature>
<evidence type="ECO:0008006" key="5">
    <source>
        <dbReference type="Google" id="ProtNLM"/>
    </source>
</evidence>
<dbReference type="AlphaFoldDB" id="A0A6A5TIY9"/>
<dbReference type="InterPro" id="IPR021838">
    <property type="entry name" value="DUF3431"/>
</dbReference>
<protein>
    <recommendedName>
        <fullName evidence="5">DUF3431 domain-containing protein</fullName>
    </recommendedName>
</protein>
<reference evidence="3" key="1">
    <citation type="journal article" date="2020" name="Stud. Mycol.">
        <title>101 Dothideomycetes genomes: a test case for predicting lifestyles and emergence of pathogens.</title>
        <authorList>
            <person name="Haridas S."/>
            <person name="Albert R."/>
            <person name="Binder M."/>
            <person name="Bloem J."/>
            <person name="Labutti K."/>
            <person name="Salamov A."/>
            <person name="Andreopoulos B."/>
            <person name="Baker S."/>
            <person name="Barry K."/>
            <person name="Bills G."/>
            <person name="Bluhm B."/>
            <person name="Cannon C."/>
            <person name="Castanera R."/>
            <person name="Culley D."/>
            <person name="Daum C."/>
            <person name="Ezra D."/>
            <person name="Gonzalez J."/>
            <person name="Henrissat B."/>
            <person name="Kuo A."/>
            <person name="Liang C."/>
            <person name="Lipzen A."/>
            <person name="Lutzoni F."/>
            <person name="Magnuson J."/>
            <person name="Mondo S."/>
            <person name="Nolan M."/>
            <person name="Ohm R."/>
            <person name="Pangilinan J."/>
            <person name="Park H.-J."/>
            <person name="Ramirez L."/>
            <person name="Alfaro M."/>
            <person name="Sun H."/>
            <person name="Tritt A."/>
            <person name="Yoshinaga Y."/>
            <person name="Zwiers L.-H."/>
            <person name="Turgeon B."/>
            <person name="Goodwin S."/>
            <person name="Spatafora J."/>
            <person name="Crous P."/>
            <person name="Grigoriev I."/>
        </authorList>
    </citation>
    <scope>NUCLEOTIDE SEQUENCE</scope>
    <source>
        <strain evidence="3">CBS 675.92</strain>
    </source>
</reference>
<name>A0A6A5TIY9_9PLEO</name>
<sequence>MSWFSPRRAIPLAAILLLIPLLFWSSRFGTPTQQLQNLSALYHDAVLRAGRPPFFPGVAKSSGAPYSRILVVAKTLDENVRWIDEELPDLKKAIYEVDKPGANYSVPKNKGNEAMVYLTYIVDHYSELPDIVIFVHAHSAAWHNNILLDLHMPTTIQRLSDDRVTRQGYMNLRCHLAPGCPDWIHLERAEMDFDMQRKPEEKHFSTKLFLELFPGHRPPPALSQPCCAQFALSRERIRDNPKKLYVHIRDWLLKTDLNDADSGRVLEYMWQYLFTRNAEHCPSTNSCYCDGYGVCFGNATMLDDWLEKYKMKESVDDEMGIAKRKGDGPDVIAEIEGRRSALETELNEGREEAYKRGESERNRAAARERVTNYGYS</sequence>
<feature type="compositionally biased region" description="Basic and acidic residues" evidence="1">
    <location>
        <begin position="343"/>
        <end position="370"/>
    </location>
</feature>
<accession>A0A6A5TIY9</accession>
<evidence type="ECO:0000313" key="4">
    <source>
        <dbReference type="Proteomes" id="UP000800035"/>
    </source>
</evidence>
<evidence type="ECO:0000313" key="3">
    <source>
        <dbReference type="EMBL" id="KAF1952695.1"/>
    </source>
</evidence>
<keyword evidence="4" id="KW-1185">Reference proteome</keyword>
<dbReference type="OrthoDB" id="426718at2759"/>
<dbReference type="PANTHER" id="PTHR37490:SF3">
    <property type="entry name" value="DUF3431 DOMAIN CONTAINING PROTEIN"/>
    <property type="match status" value="1"/>
</dbReference>
<organism evidence="3 4">
    <name type="scientific">Byssothecium circinans</name>
    <dbReference type="NCBI Taxonomy" id="147558"/>
    <lineage>
        <taxon>Eukaryota</taxon>
        <taxon>Fungi</taxon>
        <taxon>Dikarya</taxon>
        <taxon>Ascomycota</taxon>
        <taxon>Pezizomycotina</taxon>
        <taxon>Dothideomycetes</taxon>
        <taxon>Pleosporomycetidae</taxon>
        <taxon>Pleosporales</taxon>
        <taxon>Massarineae</taxon>
        <taxon>Massarinaceae</taxon>
        <taxon>Byssothecium</taxon>
    </lineage>
</organism>